<dbReference type="PANTHER" id="PTHR23322">
    <property type="entry name" value="FAS-ASSOCIATED PROTEIN"/>
    <property type="match status" value="1"/>
</dbReference>
<dbReference type="InterPro" id="IPR049483">
    <property type="entry name" value="FAF1_2-like_UAS"/>
</dbReference>
<proteinExistence type="predicted"/>
<dbReference type="PANTHER" id="PTHR23322:SF1">
    <property type="entry name" value="FAS-ASSOCIATED FACTOR 2"/>
    <property type="match status" value="1"/>
</dbReference>
<organism evidence="6">
    <name type="scientific">Musca domestica</name>
    <name type="common">House fly</name>
    <dbReference type="NCBI Taxonomy" id="7370"/>
    <lineage>
        <taxon>Eukaryota</taxon>
        <taxon>Metazoa</taxon>
        <taxon>Ecdysozoa</taxon>
        <taxon>Arthropoda</taxon>
        <taxon>Hexapoda</taxon>
        <taxon>Insecta</taxon>
        <taxon>Pterygota</taxon>
        <taxon>Neoptera</taxon>
        <taxon>Endopterygota</taxon>
        <taxon>Diptera</taxon>
        <taxon>Brachycera</taxon>
        <taxon>Muscomorpha</taxon>
        <taxon>Muscoidea</taxon>
        <taxon>Muscidae</taxon>
        <taxon>Musca</taxon>
    </lineage>
</organism>
<evidence type="ECO:0000256" key="3">
    <source>
        <dbReference type="ARBA" id="ARBA00023054"/>
    </source>
</evidence>
<evidence type="ECO:0000256" key="4">
    <source>
        <dbReference type="SAM" id="MobiDB-lite"/>
    </source>
</evidence>
<dbReference type="Pfam" id="PF22566">
    <property type="entry name" value="UBA_8"/>
    <property type="match status" value="1"/>
</dbReference>
<dbReference type="VEuPathDB" id="VectorBase:MDOA009154"/>
<keyword evidence="3" id="KW-0175">Coiled coil</keyword>
<evidence type="ECO:0000256" key="1">
    <source>
        <dbReference type="ARBA" id="ARBA00004496"/>
    </source>
</evidence>
<feature type="domain" description="UBX" evidence="5">
    <location>
        <begin position="364"/>
        <end position="453"/>
    </location>
</feature>
<reference evidence="6" key="1">
    <citation type="submission" date="2020-05" db="UniProtKB">
        <authorList>
            <consortium name="EnsemblMetazoa"/>
        </authorList>
    </citation>
    <scope>IDENTIFICATION</scope>
    <source>
        <strain evidence="6">Aabys</strain>
    </source>
</reference>
<dbReference type="EnsemblMetazoa" id="MDOA009154-RB">
    <property type="protein sequence ID" value="MDOA009154-PB"/>
    <property type="gene ID" value="MDOA009154"/>
</dbReference>
<comment type="subcellular location">
    <subcellularLocation>
        <location evidence="1">Cytoplasm</location>
    </subcellularLocation>
</comment>
<sequence length="458" mass="52511">MDDGLTNEQTEKVLQLQDLTGIEDMSICRDVLIRHQWDLEVAVQEQMNIREGRPSSYVGSREVRAPTVINDRFLQQVFSAHMPGGRTSRGSNSGPMPRSITGIIGYIINMVFQYCYSTISSILGAFFGGNEERIVTDPLGDVMSFIQSYNERYPQHPVFYQGTYAQALNDAKQELRFLLVYLHKDPTKNPDVDSFCSQTLANRSVIDFINRNTLFWGCDVSSPEGYRVSHSINARTYPIMVLIALRANRMVIMGRFEGDCTADELVNRLQTVINANDVWLSQARADRLERNLTQTLRQQQDEAYLQSLRADEEKERQRELERQREREVEEALKREKQKVEERKQEIVRLKMELAQQVPSEPPADAVDAISVVFKLPNGARIERRFQQSNSLLDLSNYLFCHPSTPDEFEITTNFPKRVLYSKSYETDNDAATLSLANKTLVEVGLTNREVLFVNDLEA</sequence>
<dbReference type="OrthoDB" id="1026733at2759"/>
<evidence type="ECO:0000313" key="6">
    <source>
        <dbReference type="EnsemblMetazoa" id="MDOA009154-PA"/>
    </source>
</evidence>
<dbReference type="GO" id="GO:0005783">
    <property type="term" value="C:endoplasmic reticulum"/>
    <property type="evidence" value="ECO:0007669"/>
    <property type="project" value="TreeGrafter"/>
</dbReference>
<dbReference type="VEuPathDB" id="VectorBase:MDOMA2_005787"/>
<dbReference type="GO" id="GO:0043130">
    <property type="term" value="F:ubiquitin binding"/>
    <property type="evidence" value="ECO:0007669"/>
    <property type="project" value="TreeGrafter"/>
</dbReference>
<dbReference type="eggNOG" id="KOG1363">
    <property type="taxonomic scope" value="Eukaryota"/>
</dbReference>
<dbReference type="KEGG" id="mde:101898422"/>
<feature type="compositionally biased region" description="Basic and acidic residues" evidence="4">
    <location>
        <begin position="309"/>
        <end position="328"/>
    </location>
</feature>
<dbReference type="RefSeq" id="XP_005179592.2">
    <property type="nucleotide sequence ID" value="XM_005179535.4"/>
</dbReference>
<dbReference type="SMART" id="SM00594">
    <property type="entry name" value="UAS"/>
    <property type="match status" value="1"/>
</dbReference>
<keyword evidence="2" id="KW-0963">Cytoplasm</keyword>
<dbReference type="SUPFAM" id="SSF54236">
    <property type="entry name" value="Ubiquitin-like"/>
    <property type="match status" value="1"/>
</dbReference>
<evidence type="ECO:0000259" key="5">
    <source>
        <dbReference type="PROSITE" id="PS50033"/>
    </source>
</evidence>
<dbReference type="GO" id="GO:0036503">
    <property type="term" value="P:ERAD pathway"/>
    <property type="evidence" value="ECO:0007669"/>
    <property type="project" value="TreeGrafter"/>
</dbReference>
<name>A0A1I8MWG9_MUSDO</name>
<dbReference type="InterPro" id="IPR001012">
    <property type="entry name" value="UBX_dom"/>
</dbReference>
<dbReference type="EnsemblMetazoa" id="MDOA009154-RA">
    <property type="protein sequence ID" value="MDOA009154-PA"/>
    <property type="gene ID" value="MDOA009154"/>
</dbReference>
<evidence type="ECO:0000256" key="2">
    <source>
        <dbReference type="ARBA" id="ARBA00022490"/>
    </source>
</evidence>
<dbReference type="CDD" id="cd16120">
    <property type="entry name" value="UBX_UBXN3B"/>
    <property type="match status" value="1"/>
</dbReference>
<dbReference type="Pfam" id="PF21021">
    <property type="entry name" value="FAF1"/>
    <property type="match status" value="1"/>
</dbReference>
<dbReference type="InterPro" id="IPR036249">
    <property type="entry name" value="Thioredoxin-like_sf"/>
</dbReference>
<dbReference type="RefSeq" id="XP_011290915.2">
    <property type="nucleotide sequence ID" value="XM_011292613.3"/>
</dbReference>
<dbReference type="SUPFAM" id="SSF52833">
    <property type="entry name" value="Thioredoxin-like"/>
    <property type="match status" value="1"/>
</dbReference>
<dbReference type="Gene3D" id="3.10.20.90">
    <property type="entry name" value="Phosphatidylinositol 3-kinase Catalytic Subunit, Chain A, domain 1"/>
    <property type="match status" value="1"/>
</dbReference>
<dbReference type="PROSITE" id="PS50033">
    <property type="entry name" value="UBX"/>
    <property type="match status" value="1"/>
</dbReference>
<dbReference type="AlphaFoldDB" id="A0A1I8MWG9"/>
<dbReference type="Gene3D" id="3.40.30.10">
    <property type="entry name" value="Glutaredoxin"/>
    <property type="match status" value="1"/>
</dbReference>
<gene>
    <name evidence="6" type="primary">101898422</name>
</gene>
<dbReference type="Pfam" id="PF00789">
    <property type="entry name" value="UBX"/>
    <property type="match status" value="1"/>
</dbReference>
<dbReference type="InterPro" id="IPR029071">
    <property type="entry name" value="Ubiquitin-like_domsf"/>
</dbReference>
<dbReference type="STRING" id="7370.A0A1I8MWG9"/>
<protein>
    <recommendedName>
        <fullName evidence="5">UBX domain-containing protein</fullName>
    </recommendedName>
</protein>
<dbReference type="InterPro" id="IPR054109">
    <property type="entry name" value="UBA_8"/>
</dbReference>
<accession>A0A1I8MWG9</accession>
<feature type="region of interest" description="Disordered" evidence="4">
    <location>
        <begin position="307"/>
        <end position="328"/>
    </location>
</feature>
<dbReference type="Gene3D" id="1.10.8.10">
    <property type="entry name" value="DNA helicase RuvA subunit, C-terminal domain"/>
    <property type="match status" value="1"/>
</dbReference>
<dbReference type="InterPro" id="IPR050730">
    <property type="entry name" value="UBX_domain-protein"/>
</dbReference>
<dbReference type="InterPro" id="IPR006577">
    <property type="entry name" value="UAS"/>
</dbReference>